<dbReference type="GO" id="GO:0005102">
    <property type="term" value="F:signaling receptor binding"/>
    <property type="evidence" value="ECO:0007669"/>
    <property type="project" value="TreeGrafter"/>
</dbReference>
<protein>
    <submittedName>
        <fullName evidence="3">B-cell adapter for phosphoinositide 3-kinase</fullName>
    </submittedName>
</protein>
<evidence type="ECO:0000313" key="3">
    <source>
        <dbReference type="EMBL" id="TKS85299.1"/>
    </source>
</evidence>
<dbReference type="Proteomes" id="UP000298787">
    <property type="component" value="Chromosome 17"/>
</dbReference>
<keyword evidence="3" id="KW-0808">Transferase</keyword>
<dbReference type="Gene3D" id="3.40.50.10140">
    <property type="entry name" value="Toll/interleukin-1 receptor homology (TIR) domain"/>
    <property type="match status" value="1"/>
</dbReference>
<feature type="domain" description="DBB" evidence="2">
    <location>
        <begin position="351"/>
        <end position="487"/>
    </location>
</feature>
<dbReference type="SMART" id="SM01282">
    <property type="entry name" value="DBB"/>
    <property type="match status" value="1"/>
</dbReference>
<organism evidence="3 4">
    <name type="scientific">Collichthys lucidus</name>
    <name type="common">Big head croaker</name>
    <name type="synonym">Sciaena lucida</name>
    <dbReference type="NCBI Taxonomy" id="240159"/>
    <lineage>
        <taxon>Eukaryota</taxon>
        <taxon>Metazoa</taxon>
        <taxon>Chordata</taxon>
        <taxon>Craniata</taxon>
        <taxon>Vertebrata</taxon>
        <taxon>Euteleostomi</taxon>
        <taxon>Actinopterygii</taxon>
        <taxon>Neopterygii</taxon>
        <taxon>Teleostei</taxon>
        <taxon>Neoteleostei</taxon>
        <taxon>Acanthomorphata</taxon>
        <taxon>Eupercaria</taxon>
        <taxon>Sciaenidae</taxon>
        <taxon>Collichthys</taxon>
    </lineage>
</organism>
<gene>
    <name evidence="3" type="ORF">D9C73_020043</name>
</gene>
<dbReference type="InterPro" id="IPR017893">
    <property type="entry name" value="DBB_domain"/>
</dbReference>
<reference evidence="3 4" key="1">
    <citation type="submission" date="2019-01" db="EMBL/GenBank/DDBJ databases">
        <title>Genome Assembly of Collichthys lucidus.</title>
        <authorList>
            <person name="Cai M."/>
            <person name="Xiao S."/>
        </authorList>
    </citation>
    <scope>NUCLEOTIDE SEQUENCE [LARGE SCALE GENOMIC DNA]</scope>
    <source>
        <strain evidence="3">JT15FE1705JMU</strain>
        <tissue evidence="3">Muscle</tissue>
    </source>
</reference>
<dbReference type="AlphaFoldDB" id="A0A4U5VBT2"/>
<evidence type="ECO:0000256" key="1">
    <source>
        <dbReference type="ARBA" id="ARBA00022553"/>
    </source>
</evidence>
<keyword evidence="4" id="KW-1185">Reference proteome</keyword>
<dbReference type="InterPro" id="IPR052446">
    <property type="entry name" value="B-cell_PI3K-Signaling_Adptrs"/>
</dbReference>
<dbReference type="EMBL" id="CM014094">
    <property type="protein sequence ID" value="TKS85299.1"/>
    <property type="molecule type" value="Genomic_DNA"/>
</dbReference>
<name>A0A4U5VBT2_COLLU</name>
<evidence type="ECO:0000313" key="4">
    <source>
        <dbReference type="Proteomes" id="UP000298787"/>
    </source>
</evidence>
<proteinExistence type="predicted"/>
<dbReference type="GO" id="GO:0016301">
    <property type="term" value="F:kinase activity"/>
    <property type="evidence" value="ECO:0007669"/>
    <property type="project" value="UniProtKB-KW"/>
</dbReference>
<dbReference type="STRING" id="240159.A0A4U5VBT2"/>
<dbReference type="GO" id="GO:0036312">
    <property type="term" value="F:phosphatidylinositol 3-kinase regulatory subunit binding"/>
    <property type="evidence" value="ECO:0007669"/>
    <property type="project" value="TreeGrafter"/>
</dbReference>
<dbReference type="GO" id="GO:0005829">
    <property type="term" value="C:cytosol"/>
    <property type="evidence" value="ECO:0007669"/>
    <property type="project" value="TreeGrafter"/>
</dbReference>
<dbReference type="InterPro" id="IPR041340">
    <property type="entry name" value="PIK3AP1_TIR"/>
</dbReference>
<dbReference type="PROSITE" id="PS51376">
    <property type="entry name" value="DBB"/>
    <property type="match status" value="1"/>
</dbReference>
<accession>A0A4U5VBT2</accession>
<evidence type="ECO:0000259" key="2">
    <source>
        <dbReference type="PROSITE" id="PS51376"/>
    </source>
</evidence>
<dbReference type="InterPro" id="IPR035897">
    <property type="entry name" value="Toll_tir_struct_dom_sf"/>
</dbReference>
<keyword evidence="1" id="KW-0597">Phosphoprotein</keyword>
<dbReference type="Pfam" id="PF14545">
    <property type="entry name" value="DBB"/>
    <property type="match status" value="1"/>
</dbReference>
<dbReference type="PANTHER" id="PTHR16267">
    <property type="entry name" value="BANK1/PIK3AP1 FAMILY MEMBER"/>
    <property type="match status" value="1"/>
</dbReference>
<sequence length="1126" mass="127123">MKLVVFIDLPCNPLSVNVVIDGGGNGNGVSDGGHFLTAKRDNRLALMGYWYSCCPVGFGYVAVCKWTEIISFKAVLKGVESGDRPGHRYSTCRGLCTEGFSENNLHKINLRKWGRATKIRKLRLAINTTEQRAVAANSESHSAHELLILHTADAQEWADYLQQILKSSKKFRKRSICLYEVGPADRVHGYNFEYFQSCRCIVLLLTGSLLDMLREPELHEALQRLLYPPHRVVALLCGVSEDDIPIESFEDWYNWRKLSAEDEPAYYISTILESITDSRQVEAEYESKNVAVAEQHNAEPLSTENPTTDEKEEVVSEEQRETVLEDEELVAKGNSASEEISTPTHLTCLTVQPNRVLCGQQETLYIIFTHKIDDQSVPEVEFSSEKVAAKRVAGTVENEYTISVTAPDMPAGVLSLTMHTEQSSVSLKPVTYYTNIGEVSRYLENATDPVNFICQAFNLTSNATESLDNMLTDSLKSRMPATSLQLFGISQIEEDNMASYQRTEELPTLLHFAAKYGLKKLTTVLLQCPGALQAYSVMNKYGDYPNTLAEKSGFSDLRQFIDEFVQTADMLKSHFEETINTDECAEVYEMMSDNSQDIMMKYSGGSEDIYESMLGIDPECAEDLYEVMSAVEENPEEAMLRKFFQGINLNNFQITELKEYNMYNVVTLCLSAKPQASVKQHNDEYLKSTEAEKEDHIDHIETEEEDLYSLFPEDIYDIVDVNNTFDSLILNRPPAPIPRPESESEPEKPMTYISRARPAMELPSPVYDPYAGMKTPGQRQLISLQERVKVGEITVDEAVQEFKAWQFDHDRRANSIRYQQVDELSKLYDLSDADWWSVEKSNRCRVCFFLLQENLKRLRDSITRRHKEKQKTGKEQEYEISAPLQRNLYSGSSMTLECSVYEPTPRMVAPPPPPVTPAIQRGTWKTGTESNRLSTHSTFSFSSGTEPDFESNTKTTLLSRDQEMQQVLKTEKLDIESVIISYQLSKNMFYFTEPLTDELSEAAQCEALTGRCWRAAVGAQSSVKCVCSSSSSESNTGLPSHRAESCSGFGTVAAVKIDPYCGNATRHGCRTLKLNAQEITQILQEEYLRKHTSYSSQTFVSMTNRAAVIVSVIDTVYVNVELHIPV</sequence>
<keyword evidence="3" id="KW-0418">Kinase</keyword>
<dbReference type="Pfam" id="PF18567">
    <property type="entry name" value="TIR_3"/>
    <property type="match status" value="1"/>
</dbReference>
<dbReference type="PANTHER" id="PTHR16267:SF12">
    <property type="entry name" value="PHOSPHOINOSITIDE 3-KINASE ADAPTER PROTEIN 1"/>
    <property type="match status" value="1"/>
</dbReference>